<accession>A0A5D0MLT2</accession>
<evidence type="ECO:0000256" key="1">
    <source>
        <dbReference type="ARBA" id="ARBA00004672"/>
    </source>
</evidence>
<dbReference type="AlphaFoldDB" id="A0A5D0MLT2"/>
<dbReference type="SUPFAM" id="SSF56104">
    <property type="entry name" value="SAICAR synthase-like"/>
    <property type="match status" value="1"/>
</dbReference>
<dbReference type="PROSITE" id="PS01057">
    <property type="entry name" value="SAICAR_SYNTHETASE_1"/>
    <property type="match status" value="1"/>
</dbReference>
<dbReference type="EC" id="6.3.2.6" evidence="3"/>
<comment type="caution">
    <text evidence="10">The sequence shown here is derived from an EMBL/GenBank/DDBJ whole genome shotgun (WGS) entry which is preliminary data.</text>
</comment>
<dbReference type="FunFam" id="3.30.200.20:FF:000392">
    <property type="entry name" value="Phosphoribosylaminoimidazole-succinocarboxamide synthase"/>
    <property type="match status" value="1"/>
</dbReference>
<evidence type="ECO:0000256" key="2">
    <source>
        <dbReference type="ARBA" id="ARBA00010190"/>
    </source>
</evidence>
<evidence type="ECO:0000259" key="9">
    <source>
        <dbReference type="Pfam" id="PF01259"/>
    </source>
</evidence>
<dbReference type="GO" id="GO:0006189">
    <property type="term" value="P:'de novo' IMP biosynthetic process"/>
    <property type="evidence" value="ECO:0007669"/>
    <property type="project" value="UniProtKB-UniPathway"/>
</dbReference>
<evidence type="ECO:0000256" key="3">
    <source>
        <dbReference type="ARBA" id="ARBA00012217"/>
    </source>
</evidence>
<keyword evidence="6" id="KW-0658">Purine biosynthesis</keyword>
<dbReference type="InterPro" id="IPR028923">
    <property type="entry name" value="SAICAR_synt/ADE2_N"/>
</dbReference>
<keyword evidence="7" id="KW-0067">ATP-binding</keyword>
<dbReference type="GO" id="GO:0004639">
    <property type="term" value="F:phosphoribosylaminoimidazolesuccinocarboxamide synthase activity"/>
    <property type="evidence" value="ECO:0007669"/>
    <property type="project" value="UniProtKB-EC"/>
</dbReference>
<evidence type="ECO:0000256" key="4">
    <source>
        <dbReference type="ARBA" id="ARBA00022598"/>
    </source>
</evidence>
<dbReference type="Gene3D" id="3.30.200.20">
    <property type="entry name" value="Phosphorylase Kinase, domain 1"/>
    <property type="match status" value="1"/>
</dbReference>
<comment type="pathway">
    <text evidence="1">Purine metabolism; IMP biosynthesis via de novo pathway; 5-amino-1-(5-phospho-D-ribosyl)imidazole-4-carboxamide from 5-amino-1-(5-phospho-D-ribosyl)imidazole-4-carboxylate: step 1/2.</text>
</comment>
<dbReference type="InterPro" id="IPR018236">
    <property type="entry name" value="SAICAR_synthetase_CS"/>
</dbReference>
<dbReference type="Proteomes" id="UP000323337">
    <property type="component" value="Unassembled WGS sequence"/>
</dbReference>
<evidence type="ECO:0000313" key="10">
    <source>
        <dbReference type="EMBL" id="TYB32431.1"/>
    </source>
</evidence>
<feature type="non-terminal residue" evidence="10">
    <location>
        <position position="130"/>
    </location>
</feature>
<evidence type="ECO:0000256" key="8">
    <source>
        <dbReference type="ARBA" id="ARBA00048475"/>
    </source>
</evidence>
<sequence length="130" mass="14774">MDVVLNTEFNDLDLAARGKVRDIYDLGDKLLIVTTDRISAFDVILPTGIPKKGYVLTQLSKFWFEQTKSIVKNHLITTDINEMPEECRKYADILKGRSMLVEKADPFPVECVVRGYITGSGWKDYLKTGK</sequence>
<dbReference type="EMBL" id="VSIV01000362">
    <property type="protein sequence ID" value="TYB32431.1"/>
    <property type="molecule type" value="Genomic_DNA"/>
</dbReference>
<proteinExistence type="inferred from homology"/>
<dbReference type="GO" id="GO:0005737">
    <property type="term" value="C:cytoplasm"/>
    <property type="evidence" value="ECO:0007669"/>
    <property type="project" value="TreeGrafter"/>
</dbReference>
<dbReference type="UniPathway" id="UPA00074">
    <property type="reaction ID" value="UER00131"/>
</dbReference>
<gene>
    <name evidence="10" type="ORF">FXF49_11550</name>
</gene>
<dbReference type="RefSeq" id="WP_303702060.1">
    <property type="nucleotide sequence ID" value="NZ_VSIV01000362.1"/>
</dbReference>
<comment type="similarity">
    <text evidence="2">Belongs to the SAICAR synthetase family.</text>
</comment>
<evidence type="ECO:0000313" key="11">
    <source>
        <dbReference type="Proteomes" id="UP000323337"/>
    </source>
</evidence>
<dbReference type="PANTHER" id="PTHR43700">
    <property type="entry name" value="PHOSPHORIBOSYLAMINOIMIDAZOLE-SUCCINOCARBOXAMIDE SYNTHASE"/>
    <property type="match status" value="1"/>
</dbReference>
<name>A0A5D0MLT2_FLESI</name>
<evidence type="ECO:0000256" key="5">
    <source>
        <dbReference type="ARBA" id="ARBA00022741"/>
    </source>
</evidence>
<comment type="catalytic activity">
    <reaction evidence="8">
        <text>5-amino-1-(5-phospho-D-ribosyl)imidazole-4-carboxylate + L-aspartate + ATP = (2S)-2-[5-amino-1-(5-phospho-beta-D-ribosyl)imidazole-4-carboxamido]succinate + ADP + phosphate + 2 H(+)</text>
        <dbReference type="Rhea" id="RHEA:22628"/>
        <dbReference type="ChEBI" id="CHEBI:15378"/>
        <dbReference type="ChEBI" id="CHEBI:29991"/>
        <dbReference type="ChEBI" id="CHEBI:30616"/>
        <dbReference type="ChEBI" id="CHEBI:43474"/>
        <dbReference type="ChEBI" id="CHEBI:58443"/>
        <dbReference type="ChEBI" id="CHEBI:77657"/>
        <dbReference type="ChEBI" id="CHEBI:456216"/>
        <dbReference type="EC" id="6.3.2.6"/>
    </reaction>
</comment>
<keyword evidence="5" id="KW-0547">Nucleotide-binding</keyword>
<evidence type="ECO:0000256" key="6">
    <source>
        <dbReference type="ARBA" id="ARBA00022755"/>
    </source>
</evidence>
<feature type="domain" description="SAICAR synthetase/ADE2 N-terminal" evidence="9">
    <location>
        <begin position="16"/>
        <end position="125"/>
    </location>
</feature>
<dbReference type="Gene3D" id="3.30.470.20">
    <property type="entry name" value="ATP-grasp fold, B domain"/>
    <property type="match status" value="1"/>
</dbReference>
<dbReference type="PANTHER" id="PTHR43700:SF1">
    <property type="entry name" value="PHOSPHORIBOSYLAMINOIMIDAZOLE-SUCCINOCARBOXAMIDE SYNTHASE"/>
    <property type="match status" value="1"/>
</dbReference>
<protein>
    <recommendedName>
        <fullName evidence="3">phosphoribosylaminoimidazolesuccinocarboxamide synthase</fullName>
        <ecNumber evidence="3">6.3.2.6</ecNumber>
    </recommendedName>
</protein>
<dbReference type="GO" id="GO:0005524">
    <property type="term" value="F:ATP binding"/>
    <property type="evidence" value="ECO:0007669"/>
    <property type="project" value="UniProtKB-KW"/>
</dbReference>
<organism evidence="10 11">
    <name type="scientific">Flexistipes sinusarabici</name>
    <dbReference type="NCBI Taxonomy" id="2352"/>
    <lineage>
        <taxon>Bacteria</taxon>
        <taxon>Pseudomonadati</taxon>
        <taxon>Deferribacterota</taxon>
        <taxon>Deferribacteres</taxon>
        <taxon>Deferribacterales</taxon>
        <taxon>Flexistipitaceae</taxon>
        <taxon>Flexistipes</taxon>
    </lineage>
</organism>
<dbReference type="Pfam" id="PF01259">
    <property type="entry name" value="SAICAR_synt"/>
    <property type="match status" value="1"/>
</dbReference>
<reference evidence="10 11" key="1">
    <citation type="submission" date="2019-08" db="EMBL/GenBank/DDBJ databases">
        <title>Genomic characterization of a novel candidate phylum (ARYD3) from a high temperature, high salinity tertiary oil reservoir in north central Oklahoma, USA.</title>
        <authorList>
            <person name="Youssef N.H."/>
            <person name="Yadav A."/>
            <person name="Elshahed M.S."/>
        </authorList>
    </citation>
    <scope>NUCLEOTIDE SEQUENCE [LARGE SCALE GENOMIC DNA]</scope>
    <source>
        <strain evidence="10">ARYD1</strain>
    </source>
</reference>
<evidence type="ECO:0000256" key="7">
    <source>
        <dbReference type="ARBA" id="ARBA00022840"/>
    </source>
</evidence>
<keyword evidence="4" id="KW-0436">Ligase</keyword>